<dbReference type="SUPFAM" id="SSF55174">
    <property type="entry name" value="Alpha-L RNA-binding motif"/>
    <property type="match status" value="1"/>
</dbReference>
<name>A0AB36ZW58_9BACT</name>
<organism evidence="8 9">
    <name type="scientific">Malaciobacter marinus</name>
    <dbReference type="NCBI Taxonomy" id="505249"/>
    <lineage>
        <taxon>Bacteria</taxon>
        <taxon>Pseudomonadati</taxon>
        <taxon>Campylobacterota</taxon>
        <taxon>Epsilonproteobacteria</taxon>
        <taxon>Campylobacterales</taxon>
        <taxon>Arcobacteraceae</taxon>
        <taxon>Malaciobacter</taxon>
    </lineage>
</organism>
<dbReference type="AlphaFoldDB" id="A0AB36ZW58"/>
<keyword evidence="3 5" id="KW-0694">RNA-binding</keyword>
<evidence type="ECO:0000256" key="3">
    <source>
        <dbReference type="ARBA" id="ARBA00022884"/>
    </source>
</evidence>
<proteinExistence type="predicted"/>
<reference evidence="8 9" key="1">
    <citation type="submission" date="2018-02" db="EMBL/GenBank/DDBJ databases">
        <title>Subsurface microbial communities from deep shales in Ohio and West Virginia, USA.</title>
        <authorList>
            <person name="Wrighton K."/>
        </authorList>
    </citation>
    <scope>NUCLEOTIDE SEQUENCE [LARGE SCALE GENOMIC DNA]</scope>
    <source>
        <strain evidence="8 9">MARC-MIP3H16</strain>
    </source>
</reference>
<comment type="caution">
    <text evidence="8">The sequence shown here is derived from an EMBL/GenBank/DDBJ whole genome shotgun (WGS) entry which is preliminary data.</text>
</comment>
<protein>
    <submittedName>
        <fullName evidence="8">Ribosomal 50S subunit-recycling heat shock protein</fullName>
    </submittedName>
</protein>
<dbReference type="RefSeq" id="WP_079579116.1">
    <property type="nucleotide sequence ID" value="NZ_FUYO01000023.1"/>
</dbReference>
<keyword evidence="8" id="KW-0346">Stress response</keyword>
<evidence type="ECO:0000256" key="2">
    <source>
        <dbReference type="ARBA" id="ARBA00022730"/>
    </source>
</evidence>
<dbReference type="Proteomes" id="UP000239861">
    <property type="component" value="Unassembled WGS sequence"/>
</dbReference>
<dbReference type="GO" id="GO:0019843">
    <property type="term" value="F:rRNA binding"/>
    <property type="evidence" value="ECO:0007669"/>
    <property type="project" value="UniProtKB-KW"/>
</dbReference>
<dbReference type="GO" id="GO:0006412">
    <property type="term" value="P:translation"/>
    <property type="evidence" value="ECO:0007669"/>
    <property type="project" value="UniProtKB-KW"/>
</dbReference>
<dbReference type="InterPro" id="IPR025490">
    <property type="entry name" value="RqcP"/>
</dbReference>
<dbReference type="InterPro" id="IPR036986">
    <property type="entry name" value="S4_RNA-bd_sf"/>
</dbReference>
<feature type="compositionally biased region" description="Basic and acidic residues" evidence="6">
    <location>
        <begin position="72"/>
        <end position="88"/>
    </location>
</feature>
<evidence type="ECO:0000256" key="1">
    <source>
        <dbReference type="ARBA" id="ARBA00022555"/>
    </source>
</evidence>
<evidence type="ECO:0000256" key="5">
    <source>
        <dbReference type="PROSITE-ProRule" id="PRU00182"/>
    </source>
</evidence>
<evidence type="ECO:0000256" key="6">
    <source>
        <dbReference type="SAM" id="MobiDB-lite"/>
    </source>
</evidence>
<dbReference type="EMBL" id="PTIW01000011">
    <property type="protein sequence ID" value="PPK61247.1"/>
    <property type="molecule type" value="Genomic_DNA"/>
</dbReference>
<dbReference type="PROSITE" id="PS50889">
    <property type="entry name" value="S4"/>
    <property type="match status" value="1"/>
</dbReference>
<keyword evidence="1" id="KW-0820">tRNA-binding</keyword>
<dbReference type="SMART" id="SM00363">
    <property type="entry name" value="S4"/>
    <property type="match status" value="1"/>
</dbReference>
<evidence type="ECO:0000313" key="8">
    <source>
        <dbReference type="EMBL" id="PPK61247.1"/>
    </source>
</evidence>
<sequence length="88" mass="10053">MRCDKFLNAVNITKRRAVAEDMLACKVVYINNVAAKKAKEVKVGDIIEIKYLERSDKFKVLQIPTTKSTPKSKMDEYVEKLSDKDSNV</sequence>
<keyword evidence="4" id="KW-0648">Protein biosynthesis</keyword>
<feature type="region of interest" description="Disordered" evidence="6">
    <location>
        <begin position="68"/>
        <end position="88"/>
    </location>
</feature>
<evidence type="ECO:0000259" key="7">
    <source>
        <dbReference type="SMART" id="SM00363"/>
    </source>
</evidence>
<dbReference type="InterPro" id="IPR002942">
    <property type="entry name" value="S4_RNA-bd"/>
</dbReference>
<dbReference type="GO" id="GO:0000049">
    <property type="term" value="F:tRNA binding"/>
    <property type="evidence" value="ECO:0007669"/>
    <property type="project" value="UniProtKB-KW"/>
</dbReference>
<gene>
    <name evidence="8" type="ORF">B0F89_11112</name>
</gene>
<dbReference type="Gene3D" id="3.10.290.10">
    <property type="entry name" value="RNA-binding S4 domain"/>
    <property type="match status" value="1"/>
</dbReference>
<evidence type="ECO:0000313" key="9">
    <source>
        <dbReference type="Proteomes" id="UP000239861"/>
    </source>
</evidence>
<keyword evidence="2" id="KW-0699">rRNA-binding</keyword>
<accession>A0AB36ZW58</accession>
<evidence type="ECO:0000256" key="4">
    <source>
        <dbReference type="ARBA" id="ARBA00022917"/>
    </source>
</evidence>
<feature type="domain" description="RNA-binding S4" evidence="7">
    <location>
        <begin position="1"/>
        <end position="64"/>
    </location>
</feature>
<dbReference type="PIRSF" id="PIRSF038881">
    <property type="entry name" value="RNAbp_HP1423"/>
    <property type="match status" value="1"/>
</dbReference>